<comment type="subcellular location">
    <subcellularLocation>
        <location evidence="1">Secreted</location>
    </subcellularLocation>
</comment>
<evidence type="ECO:0000259" key="6">
    <source>
        <dbReference type="PROSITE" id="PS50871"/>
    </source>
</evidence>
<evidence type="ECO:0000256" key="1">
    <source>
        <dbReference type="ARBA" id="ARBA00004613"/>
    </source>
</evidence>
<sequence>MSLCPPALLLLALACLAQFGSPQPVDNLAELKNVRAALDELKAERRVMSERLEAAERELKRVQETPKVAFAASLGGNGLVKTTNGNKDLVYRDVLTNVGGAYNAETGVFTAPVRGVYYIRFTANAPTNYPMSAVLYKNNDAIQLITHEQPSGEGSDTASNGAALLLEQGDKLKMVLWHETQIWDNSNHHSIFSGFLLFPM</sequence>
<evidence type="ECO:0000256" key="5">
    <source>
        <dbReference type="SAM" id="SignalP"/>
    </source>
</evidence>
<name>A0A3B4XRL1_SERLL</name>
<dbReference type="GO" id="GO:0005576">
    <property type="term" value="C:extracellular region"/>
    <property type="evidence" value="ECO:0007669"/>
    <property type="project" value="UniProtKB-SubCell"/>
</dbReference>
<accession>A0A3B4XRL1</accession>
<keyword evidence="8" id="KW-1185">Reference proteome</keyword>
<evidence type="ECO:0000256" key="4">
    <source>
        <dbReference type="SAM" id="Coils"/>
    </source>
</evidence>
<dbReference type="InterPro" id="IPR008983">
    <property type="entry name" value="Tumour_necrosis_fac-like_dom"/>
</dbReference>
<dbReference type="Ensembl" id="ENSSLDT00000021657.1">
    <property type="protein sequence ID" value="ENSSLDP00000020960.1"/>
    <property type="gene ID" value="ENSSLDG00000016389.1"/>
</dbReference>
<protein>
    <recommendedName>
        <fullName evidence="6">C1q domain-containing protein</fullName>
    </recommendedName>
</protein>
<keyword evidence="2" id="KW-0964">Secreted</keyword>
<proteinExistence type="predicted"/>
<evidence type="ECO:0000313" key="8">
    <source>
        <dbReference type="Proteomes" id="UP000261360"/>
    </source>
</evidence>
<feature type="chain" id="PRO_5017260373" description="C1q domain-containing protein" evidence="5">
    <location>
        <begin position="23"/>
        <end position="200"/>
    </location>
</feature>
<dbReference type="AlphaFoldDB" id="A0A3B4XRL1"/>
<dbReference type="PANTHER" id="PTHR22923">
    <property type="entry name" value="CEREBELLIN-RELATED"/>
    <property type="match status" value="1"/>
</dbReference>
<organism evidence="7 8">
    <name type="scientific">Seriola lalandi dorsalis</name>
    <dbReference type="NCBI Taxonomy" id="1841481"/>
    <lineage>
        <taxon>Eukaryota</taxon>
        <taxon>Metazoa</taxon>
        <taxon>Chordata</taxon>
        <taxon>Craniata</taxon>
        <taxon>Vertebrata</taxon>
        <taxon>Euteleostomi</taxon>
        <taxon>Actinopterygii</taxon>
        <taxon>Neopterygii</taxon>
        <taxon>Teleostei</taxon>
        <taxon>Neoteleostei</taxon>
        <taxon>Acanthomorphata</taxon>
        <taxon>Carangaria</taxon>
        <taxon>Carangiformes</taxon>
        <taxon>Carangidae</taxon>
        <taxon>Seriola</taxon>
    </lineage>
</organism>
<feature type="signal peptide" evidence="5">
    <location>
        <begin position="1"/>
        <end position="22"/>
    </location>
</feature>
<dbReference type="PRINTS" id="PR00007">
    <property type="entry name" value="COMPLEMNTC1Q"/>
</dbReference>
<dbReference type="InterPro" id="IPR050822">
    <property type="entry name" value="Cerebellin_Synaptic_Org"/>
</dbReference>
<dbReference type="PANTHER" id="PTHR22923:SF102">
    <property type="entry name" value="CEREBELLIN 13-RELATED"/>
    <property type="match status" value="1"/>
</dbReference>
<dbReference type="Gene3D" id="2.60.120.40">
    <property type="match status" value="1"/>
</dbReference>
<reference evidence="7" key="2">
    <citation type="submission" date="2025-09" db="UniProtKB">
        <authorList>
            <consortium name="Ensembl"/>
        </authorList>
    </citation>
    <scope>IDENTIFICATION</scope>
</reference>
<keyword evidence="3 5" id="KW-0732">Signal</keyword>
<keyword evidence="4" id="KW-0175">Coiled coil</keyword>
<dbReference type="SUPFAM" id="SSF49842">
    <property type="entry name" value="TNF-like"/>
    <property type="match status" value="1"/>
</dbReference>
<dbReference type="InterPro" id="IPR001073">
    <property type="entry name" value="C1q_dom"/>
</dbReference>
<evidence type="ECO:0000256" key="3">
    <source>
        <dbReference type="ARBA" id="ARBA00022729"/>
    </source>
</evidence>
<evidence type="ECO:0000313" key="7">
    <source>
        <dbReference type="Ensembl" id="ENSSLDP00000020960.1"/>
    </source>
</evidence>
<feature type="coiled-coil region" evidence="4">
    <location>
        <begin position="31"/>
        <end position="65"/>
    </location>
</feature>
<dbReference type="Proteomes" id="UP000261360">
    <property type="component" value="Unplaced"/>
</dbReference>
<dbReference type="Pfam" id="PF00386">
    <property type="entry name" value="C1q"/>
    <property type="match status" value="1"/>
</dbReference>
<evidence type="ECO:0000256" key="2">
    <source>
        <dbReference type="ARBA" id="ARBA00022525"/>
    </source>
</evidence>
<feature type="domain" description="C1q" evidence="6">
    <location>
        <begin position="63"/>
        <end position="200"/>
    </location>
</feature>
<dbReference type="SMART" id="SM00110">
    <property type="entry name" value="C1Q"/>
    <property type="match status" value="1"/>
</dbReference>
<dbReference type="PROSITE" id="PS50871">
    <property type="entry name" value="C1Q"/>
    <property type="match status" value="1"/>
</dbReference>
<reference evidence="7" key="1">
    <citation type="submission" date="2025-08" db="UniProtKB">
        <authorList>
            <consortium name="Ensembl"/>
        </authorList>
    </citation>
    <scope>IDENTIFICATION</scope>
</reference>
<dbReference type="GeneTree" id="ENSGT00950000183116"/>